<dbReference type="Proteomes" id="UP000239001">
    <property type="component" value="Unassembled WGS sequence"/>
</dbReference>
<dbReference type="EMBL" id="PXOH01000014">
    <property type="protein sequence ID" value="PSF36307.1"/>
    <property type="molecule type" value="Genomic_DNA"/>
</dbReference>
<dbReference type="PANTHER" id="PTHR35401">
    <property type="entry name" value="COPG FAMILY HELIX-TURN-HELIX PROTEIN-RELATED-RELATED"/>
    <property type="match status" value="1"/>
</dbReference>
<dbReference type="RefSeq" id="WP_106457491.1">
    <property type="nucleotide sequence ID" value="NZ_PXOH01000014.1"/>
</dbReference>
<keyword evidence="4" id="KW-1185">Reference proteome</keyword>
<gene>
    <name evidence="3" type="ORF">C7H19_13965</name>
</gene>
<reference evidence="3 4" key="1">
    <citation type="submission" date="2018-03" db="EMBL/GenBank/DDBJ databases">
        <title>The ancient ancestry and fast evolution of plastids.</title>
        <authorList>
            <person name="Moore K.R."/>
            <person name="Magnabosco C."/>
            <person name="Momper L."/>
            <person name="Gold D.A."/>
            <person name="Bosak T."/>
            <person name="Fournier G.P."/>
        </authorList>
    </citation>
    <scope>NUCLEOTIDE SEQUENCE [LARGE SCALE GENOMIC DNA]</scope>
    <source>
        <strain evidence="3 4">CCALA 016</strain>
    </source>
</reference>
<comment type="caution">
    <text evidence="3">The sequence shown here is derived from an EMBL/GenBank/DDBJ whole genome shotgun (WGS) entry which is preliminary data.</text>
</comment>
<dbReference type="Gene3D" id="1.20.5.780">
    <property type="entry name" value="Single helix bin"/>
    <property type="match status" value="1"/>
</dbReference>
<dbReference type="AlphaFoldDB" id="A0A2T1LWM4"/>
<organism evidence="3 4">
    <name type="scientific">Aphanothece hegewaldii CCALA 016</name>
    <dbReference type="NCBI Taxonomy" id="2107694"/>
    <lineage>
        <taxon>Bacteria</taxon>
        <taxon>Bacillati</taxon>
        <taxon>Cyanobacteriota</taxon>
        <taxon>Cyanophyceae</taxon>
        <taxon>Oscillatoriophycideae</taxon>
        <taxon>Chroococcales</taxon>
        <taxon>Aphanothecaceae</taxon>
        <taxon>Aphanothece</taxon>
    </lineage>
</organism>
<keyword evidence="1" id="KW-1277">Toxin-antitoxin system</keyword>
<evidence type="ECO:0000313" key="3">
    <source>
        <dbReference type="EMBL" id="PSF36307.1"/>
    </source>
</evidence>
<reference evidence="3 4" key="2">
    <citation type="submission" date="2018-03" db="EMBL/GenBank/DDBJ databases">
        <authorList>
            <person name="Keele B.F."/>
        </authorList>
    </citation>
    <scope>NUCLEOTIDE SEQUENCE [LARGE SCALE GENOMIC DNA]</scope>
    <source>
        <strain evidence="3 4">CCALA 016</strain>
    </source>
</reference>
<name>A0A2T1LWM4_9CHRO</name>
<dbReference type="SUPFAM" id="SSF47598">
    <property type="entry name" value="Ribbon-helix-helix"/>
    <property type="match status" value="1"/>
</dbReference>
<dbReference type="GO" id="GO:0006355">
    <property type="term" value="P:regulation of DNA-templated transcription"/>
    <property type="evidence" value="ECO:0007669"/>
    <property type="project" value="InterPro"/>
</dbReference>
<dbReference type="PANTHER" id="PTHR35401:SF2">
    <property type="entry name" value="ABC-TYPE TRANSPORT SYSTEM"/>
    <property type="match status" value="1"/>
</dbReference>
<evidence type="ECO:0000256" key="2">
    <source>
        <dbReference type="ARBA" id="ARBA00049988"/>
    </source>
</evidence>
<dbReference type="InterPro" id="IPR014795">
    <property type="entry name" value="TacA_1-like"/>
</dbReference>
<dbReference type="InterPro" id="IPR010985">
    <property type="entry name" value="Ribbon_hlx_hlx"/>
</dbReference>
<dbReference type="Pfam" id="PF08681">
    <property type="entry name" value="TacA1"/>
    <property type="match status" value="1"/>
</dbReference>
<evidence type="ECO:0000313" key="4">
    <source>
        <dbReference type="Proteomes" id="UP000239001"/>
    </source>
</evidence>
<comment type="similarity">
    <text evidence="2">Belongs to the TacA antitoxin family.</text>
</comment>
<protein>
    <submittedName>
        <fullName evidence="3">DUF1778 domain-containing protein</fullName>
    </submittedName>
</protein>
<sequence length="97" mass="11193">MSLKSKEKRIDLRVTSEQKELLERAAELKGMSLSAYLVSHGLTVAQAELESYHKLVLSDRDRDLFLELMASPPKPNSTLKKAMRKFQEEYETNEMAY</sequence>
<evidence type="ECO:0000256" key="1">
    <source>
        <dbReference type="ARBA" id="ARBA00022649"/>
    </source>
</evidence>
<proteinExistence type="inferred from homology"/>
<accession>A0A2T1LWM4</accession>
<dbReference type="OrthoDB" id="467339at2"/>